<name>A0ABS6EMU4_9CLOT</name>
<evidence type="ECO:0000256" key="2">
    <source>
        <dbReference type="ARBA" id="ARBA00022801"/>
    </source>
</evidence>
<dbReference type="Proteomes" id="UP000726170">
    <property type="component" value="Unassembled WGS sequence"/>
</dbReference>
<sequence length="311" mass="34205">MDKLLVDLINAFGVSGNEDGVKNIIKEELKETNFKILEDSLGNLIVNMGTGKKKIMVCSHMDSIGFIASFIEDNGLIKVEKIGNFQSKDIVHSIVKFKNGTIGKMVINKDELFIDIGITEKEEVLKFVEEGDTACLVGPCISKEHSIIGANLDNRVGCYVLLKLLKELSHSENEIYFVFSTQQQLGGRGARAAAYKINPEYCIVLDLEDVKDIIDGDGIKLGNGPLIKVMDKSLIMHEEIKEILDESAKALGINLQYGVSNSTSDGGLIHKEGQGIKTGEMSIPCKYKNSFSAMVNSEDIDQCIKILKEIL</sequence>
<proteinExistence type="inferred from homology"/>
<protein>
    <submittedName>
        <fullName evidence="4">M42 family peptidase</fullName>
    </submittedName>
</protein>
<reference evidence="4 5" key="1">
    <citation type="submission" date="2021-06" db="EMBL/GenBank/DDBJ databases">
        <authorList>
            <person name="Sun Q."/>
            <person name="Li D."/>
        </authorList>
    </citation>
    <scope>NUCLEOTIDE SEQUENCE [LARGE SCALE GENOMIC DNA]</scope>
    <source>
        <strain evidence="4 5">MSJ-11</strain>
    </source>
</reference>
<comment type="similarity">
    <text evidence="3">Belongs to the peptidase M42 family.</text>
</comment>
<evidence type="ECO:0000313" key="5">
    <source>
        <dbReference type="Proteomes" id="UP000726170"/>
    </source>
</evidence>
<keyword evidence="2" id="KW-0378">Hydrolase</keyword>
<dbReference type="PANTHER" id="PTHR32481">
    <property type="entry name" value="AMINOPEPTIDASE"/>
    <property type="match status" value="1"/>
</dbReference>
<dbReference type="PIRSF" id="PIRSF001123">
    <property type="entry name" value="PepA_GA"/>
    <property type="match status" value="1"/>
</dbReference>
<dbReference type="Pfam" id="PF05343">
    <property type="entry name" value="Peptidase_M42"/>
    <property type="match status" value="1"/>
</dbReference>
<comment type="caution">
    <text evidence="4">The sequence shown here is derived from an EMBL/GenBank/DDBJ whole genome shotgun (WGS) entry which is preliminary data.</text>
</comment>
<evidence type="ECO:0000256" key="1">
    <source>
        <dbReference type="ARBA" id="ARBA00022723"/>
    </source>
</evidence>
<dbReference type="InterPro" id="IPR051464">
    <property type="entry name" value="Peptidase_M42_aminopept"/>
</dbReference>
<dbReference type="PANTHER" id="PTHR32481:SF0">
    <property type="entry name" value="AMINOPEPTIDASE YPDE-RELATED"/>
    <property type="match status" value="1"/>
</dbReference>
<accession>A0ABS6EMU4</accession>
<evidence type="ECO:0000313" key="4">
    <source>
        <dbReference type="EMBL" id="MBU5486548.1"/>
    </source>
</evidence>
<keyword evidence="5" id="KW-1185">Reference proteome</keyword>
<organism evidence="4 5">
    <name type="scientific">Clostridium mobile</name>
    <dbReference type="NCBI Taxonomy" id="2841512"/>
    <lineage>
        <taxon>Bacteria</taxon>
        <taxon>Bacillati</taxon>
        <taxon>Bacillota</taxon>
        <taxon>Clostridia</taxon>
        <taxon>Eubacteriales</taxon>
        <taxon>Clostridiaceae</taxon>
        <taxon>Clostridium</taxon>
    </lineage>
</organism>
<gene>
    <name evidence="4" type="ORF">KQI86_19880</name>
</gene>
<keyword evidence="1" id="KW-0479">Metal-binding</keyword>
<evidence type="ECO:0000256" key="3">
    <source>
        <dbReference type="PIRNR" id="PIRNR001123"/>
    </source>
</evidence>
<dbReference type="EMBL" id="JAHLQF010000009">
    <property type="protein sequence ID" value="MBU5486548.1"/>
    <property type="molecule type" value="Genomic_DNA"/>
</dbReference>
<dbReference type="RefSeq" id="WP_216441155.1">
    <property type="nucleotide sequence ID" value="NZ_JAHLQF010000009.1"/>
</dbReference>
<dbReference type="InterPro" id="IPR008007">
    <property type="entry name" value="Peptidase_M42"/>
</dbReference>